<accession>A0A3N4NSB2</accession>
<dbReference type="Gene3D" id="3.10.129.10">
    <property type="entry name" value="Hotdog Thioesterase"/>
    <property type="match status" value="1"/>
</dbReference>
<dbReference type="OrthoDB" id="826697at2"/>
<organism evidence="1 2">
    <name type="scientific">Aureibaculum marinum</name>
    <dbReference type="NCBI Taxonomy" id="2487930"/>
    <lineage>
        <taxon>Bacteria</taxon>
        <taxon>Pseudomonadati</taxon>
        <taxon>Bacteroidota</taxon>
        <taxon>Flavobacteriia</taxon>
        <taxon>Flavobacteriales</taxon>
        <taxon>Flavobacteriaceae</taxon>
        <taxon>Aureibaculum</taxon>
    </lineage>
</organism>
<dbReference type="Proteomes" id="UP000270856">
    <property type="component" value="Unassembled WGS sequence"/>
</dbReference>
<sequence>MLMVDTLLSITNESVKTKFLIKSDCVFVSKNVFSEAGLIENAAQTCSAIVGKSYFKEDDVQGESNKLVGFISGVKNFEINKLPLVNEIIYTNATLVSRFDADGYSICSLKCFIENDNTVLATCEMNLFIKEVFS</sequence>
<dbReference type="AlphaFoldDB" id="A0A3N4NSB2"/>
<evidence type="ECO:0000313" key="1">
    <source>
        <dbReference type="EMBL" id="RPD98585.1"/>
    </source>
</evidence>
<dbReference type="Pfam" id="PF22817">
    <property type="entry name" value="ApeP-like"/>
    <property type="match status" value="1"/>
</dbReference>
<protein>
    <submittedName>
        <fullName evidence="1">ABC transporter permease</fullName>
    </submittedName>
</protein>
<keyword evidence="2" id="KW-1185">Reference proteome</keyword>
<dbReference type="SUPFAM" id="SSF54637">
    <property type="entry name" value="Thioesterase/thiol ester dehydrase-isomerase"/>
    <property type="match status" value="1"/>
</dbReference>
<comment type="caution">
    <text evidence="1">The sequence shown here is derived from an EMBL/GenBank/DDBJ whole genome shotgun (WGS) entry which is preliminary data.</text>
</comment>
<dbReference type="InterPro" id="IPR016776">
    <property type="entry name" value="ApeP-like_dehydratase"/>
</dbReference>
<reference evidence="1 2" key="1">
    <citation type="submission" date="2018-11" db="EMBL/GenBank/DDBJ databases">
        <title>Aureibaculum marinum gen. nov., sp. nov., a member of the family Flavobacteriaceae isolated from the Bohai Sea.</title>
        <authorList>
            <person name="Ji X."/>
        </authorList>
    </citation>
    <scope>NUCLEOTIDE SEQUENCE [LARGE SCALE GENOMIC DNA]</scope>
    <source>
        <strain evidence="1 2">BH-SD17</strain>
    </source>
</reference>
<proteinExistence type="predicted"/>
<dbReference type="EMBL" id="RPFJ01000006">
    <property type="protein sequence ID" value="RPD98585.1"/>
    <property type="molecule type" value="Genomic_DNA"/>
</dbReference>
<gene>
    <name evidence="1" type="ORF">EGM88_05170</name>
</gene>
<name>A0A3N4NSB2_9FLAO</name>
<dbReference type="InterPro" id="IPR029069">
    <property type="entry name" value="HotDog_dom_sf"/>
</dbReference>
<evidence type="ECO:0000313" key="2">
    <source>
        <dbReference type="Proteomes" id="UP000270856"/>
    </source>
</evidence>